<dbReference type="PANTHER" id="PTHR46380">
    <property type="entry name" value="CYCLIN-D-BINDING MYB-LIKE TRANSCRIPTION FACTOR 1"/>
    <property type="match status" value="1"/>
</dbReference>
<feature type="domain" description="HTH myb-type" evidence="7">
    <location>
        <begin position="467"/>
        <end position="520"/>
    </location>
</feature>
<dbReference type="InterPro" id="IPR017930">
    <property type="entry name" value="Myb_dom"/>
</dbReference>
<dbReference type="SMART" id="SM00717">
    <property type="entry name" value="SANT"/>
    <property type="match status" value="3"/>
</dbReference>
<dbReference type="Pfam" id="PF00249">
    <property type="entry name" value="Myb_DNA-binding"/>
    <property type="match status" value="2"/>
</dbReference>
<feature type="region of interest" description="Disordered" evidence="4">
    <location>
        <begin position="334"/>
        <end position="355"/>
    </location>
</feature>
<dbReference type="InterPro" id="IPR051651">
    <property type="entry name" value="DMTF1_DNA-bind_reg"/>
</dbReference>
<dbReference type="GO" id="GO:0005634">
    <property type="term" value="C:nucleus"/>
    <property type="evidence" value="ECO:0007669"/>
    <property type="project" value="UniProtKB-SubCell"/>
</dbReference>
<dbReference type="EMBL" id="JACAZE010000041">
    <property type="protein sequence ID" value="KAF7288283.1"/>
    <property type="molecule type" value="Genomic_DNA"/>
</dbReference>
<dbReference type="PROSITE" id="PS51293">
    <property type="entry name" value="SANT"/>
    <property type="match status" value="1"/>
</dbReference>
<name>A0A8H6RWP4_MYCCL</name>
<proteinExistence type="predicted"/>
<feature type="compositionally biased region" description="Basic residues" evidence="4">
    <location>
        <begin position="12"/>
        <end position="21"/>
    </location>
</feature>
<feature type="domain" description="SANT" evidence="6">
    <location>
        <begin position="470"/>
        <end position="520"/>
    </location>
</feature>
<keyword evidence="2" id="KW-0238">DNA-binding</keyword>
<evidence type="ECO:0000256" key="3">
    <source>
        <dbReference type="ARBA" id="ARBA00023242"/>
    </source>
</evidence>
<keyword evidence="3" id="KW-0539">Nucleus</keyword>
<evidence type="ECO:0000259" key="7">
    <source>
        <dbReference type="PROSITE" id="PS51294"/>
    </source>
</evidence>
<keyword evidence="9" id="KW-1185">Reference proteome</keyword>
<dbReference type="AlphaFoldDB" id="A0A8H6RWP4"/>
<accession>A0A8H6RWP4</accession>
<evidence type="ECO:0000313" key="9">
    <source>
        <dbReference type="Proteomes" id="UP000613580"/>
    </source>
</evidence>
<dbReference type="InterPro" id="IPR001005">
    <property type="entry name" value="SANT/Myb"/>
</dbReference>
<dbReference type="SUPFAM" id="SSF46689">
    <property type="entry name" value="Homeodomain-like"/>
    <property type="match status" value="2"/>
</dbReference>
<dbReference type="Gene3D" id="1.10.10.60">
    <property type="entry name" value="Homeodomain-like"/>
    <property type="match status" value="2"/>
</dbReference>
<sequence>MSDAERQLDAPKKKKKSKHREGNRVADPVLETQHEKGDSEDVLPQKKKKRRKHDDERDGEDGTDETDVQLKKKKKRKRDRDEETVDHVVSDAETRKMKKRKHKVVEEPGPVQLEDAGDPPVAEKKEKKKKKRGPEEPTAMEDVVVPHTQPVAVQLESGDAPVVEKKGKQKKRKHAEQPIATEEPVLPRAYPVTIQLEDGDAPAVKKKRKHQETLAADNEVAPQTYPVVVRLESVDAPVKKKRKHEVAAKDDDEKDELASDGDTVAEPKKKGKRRQEKRRADESMGPAPLLPLPSADELAALLPSAGNLGSTDDILRALQNADLATAIRSISDPPKIPTSMAANTSNEKNSRAKKKVSTTVKIKDLNTIDHAELLATKWLTTQQLNELAKTTGLVYKKGKFSAPEAKLASDAVDAYQKNNQLSDAAMDKLIYPEKQSKETFWFEICMSKAVPLRPVTAVYHHVRRARHPLKLQGRWTAEEDDKLIQAVASHGKKWEKISAFIGRLATDCRDRYRNYLKHRGTQTSGPWSKEEEEKLVSIILELHEGKDLDHGVPWTQVSERMGGTRGRQQCRMKWTDSLSVRHKTGGAGARWTKGDTQMLIQRVAAQPIQHETEIDWTALPEGTWNLWSNHILQLHWFTMKKGVKGYEDMTLTGTSAFCLVPFRGITWRVELLAALKAKNRKKAVLPSRSGPAEQPVASSSKSASVESSDDEDLSETEEDN</sequence>
<dbReference type="PROSITE" id="PS50090">
    <property type="entry name" value="MYB_LIKE"/>
    <property type="match status" value="2"/>
</dbReference>
<evidence type="ECO:0000313" key="8">
    <source>
        <dbReference type="EMBL" id="KAF7288283.1"/>
    </source>
</evidence>
<dbReference type="CDD" id="cd00167">
    <property type="entry name" value="SANT"/>
    <property type="match status" value="2"/>
</dbReference>
<evidence type="ECO:0000259" key="5">
    <source>
        <dbReference type="PROSITE" id="PS50090"/>
    </source>
</evidence>
<dbReference type="InterPro" id="IPR017884">
    <property type="entry name" value="SANT_dom"/>
</dbReference>
<comment type="caution">
    <text evidence="8">The sequence shown here is derived from an EMBL/GenBank/DDBJ whole genome shotgun (WGS) entry which is preliminary data.</text>
</comment>
<evidence type="ECO:0000256" key="2">
    <source>
        <dbReference type="ARBA" id="ARBA00023125"/>
    </source>
</evidence>
<evidence type="ECO:0000256" key="4">
    <source>
        <dbReference type="SAM" id="MobiDB-lite"/>
    </source>
</evidence>
<dbReference type="OrthoDB" id="39591at2759"/>
<dbReference type="InterPro" id="IPR009057">
    <property type="entry name" value="Homeodomain-like_sf"/>
</dbReference>
<gene>
    <name evidence="8" type="ORF">HMN09_01408400</name>
</gene>
<feature type="compositionally biased region" description="Acidic residues" evidence="4">
    <location>
        <begin position="707"/>
        <end position="720"/>
    </location>
</feature>
<feature type="compositionally biased region" description="Basic and acidic residues" evidence="4">
    <location>
        <begin position="1"/>
        <end position="11"/>
    </location>
</feature>
<dbReference type="GO" id="GO:0003700">
    <property type="term" value="F:DNA-binding transcription factor activity"/>
    <property type="evidence" value="ECO:0007669"/>
    <property type="project" value="TreeGrafter"/>
</dbReference>
<dbReference type="PANTHER" id="PTHR46380:SF2">
    <property type="entry name" value="CYCLIN-D-BINDING MYB-LIKE TRANSCRIPTION FACTOR 1"/>
    <property type="match status" value="1"/>
</dbReference>
<protein>
    <submittedName>
        <fullName evidence="8">Nucleolar protein</fullName>
    </submittedName>
</protein>
<comment type="subcellular location">
    <subcellularLocation>
        <location evidence="1">Nucleus</location>
    </subcellularLocation>
</comment>
<feature type="compositionally biased region" description="Basic and acidic residues" evidence="4">
    <location>
        <begin position="79"/>
        <end position="95"/>
    </location>
</feature>
<dbReference type="PROSITE" id="PS51294">
    <property type="entry name" value="HTH_MYB"/>
    <property type="match status" value="1"/>
</dbReference>
<feature type="region of interest" description="Disordered" evidence="4">
    <location>
        <begin position="1"/>
        <end position="292"/>
    </location>
</feature>
<organism evidence="8 9">
    <name type="scientific">Mycena chlorophos</name>
    <name type="common">Agaric fungus</name>
    <name type="synonym">Agaricus chlorophos</name>
    <dbReference type="NCBI Taxonomy" id="658473"/>
    <lineage>
        <taxon>Eukaryota</taxon>
        <taxon>Fungi</taxon>
        <taxon>Dikarya</taxon>
        <taxon>Basidiomycota</taxon>
        <taxon>Agaricomycotina</taxon>
        <taxon>Agaricomycetes</taxon>
        <taxon>Agaricomycetidae</taxon>
        <taxon>Agaricales</taxon>
        <taxon>Marasmiineae</taxon>
        <taxon>Mycenaceae</taxon>
        <taxon>Mycena</taxon>
    </lineage>
</organism>
<feature type="compositionally biased region" description="Acidic residues" evidence="4">
    <location>
        <begin position="57"/>
        <end position="67"/>
    </location>
</feature>
<feature type="domain" description="Myb-like" evidence="5">
    <location>
        <begin position="467"/>
        <end position="516"/>
    </location>
</feature>
<dbReference type="GO" id="GO:0000976">
    <property type="term" value="F:transcription cis-regulatory region binding"/>
    <property type="evidence" value="ECO:0007669"/>
    <property type="project" value="TreeGrafter"/>
</dbReference>
<evidence type="ECO:0000259" key="6">
    <source>
        <dbReference type="PROSITE" id="PS51293"/>
    </source>
</evidence>
<feature type="domain" description="Myb-like" evidence="5">
    <location>
        <begin position="519"/>
        <end position="578"/>
    </location>
</feature>
<reference evidence="8" key="1">
    <citation type="submission" date="2020-05" db="EMBL/GenBank/DDBJ databases">
        <title>Mycena genomes resolve the evolution of fungal bioluminescence.</title>
        <authorList>
            <person name="Tsai I.J."/>
        </authorList>
    </citation>
    <scope>NUCLEOTIDE SEQUENCE</scope>
    <source>
        <strain evidence="8">110903Hualien_Pintung</strain>
    </source>
</reference>
<feature type="region of interest" description="Disordered" evidence="4">
    <location>
        <begin position="679"/>
        <end position="720"/>
    </location>
</feature>
<dbReference type="Proteomes" id="UP000613580">
    <property type="component" value="Unassembled WGS sequence"/>
</dbReference>
<evidence type="ECO:0000256" key="1">
    <source>
        <dbReference type="ARBA" id="ARBA00004123"/>
    </source>
</evidence>